<dbReference type="Proteomes" id="UP001148838">
    <property type="component" value="Unassembled WGS sequence"/>
</dbReference>
<name>A0ABQ8T0L1_PERAM</name>
<evidence type="ECO:0008006" key="3">
    <source>
        <dbReference type="Google" id="ProtNLM"/>
    </source>
</evidence>
<reference evidence="1 2" key="1">
    <citation type="journal article" date="2022" name="Allergy">
        <title>Genome assembly and annotation of Periplaneta americana reveal a comprehensive cockroach allergen profile.</title>
        <authorList>
            <person name="Wang L."/>
            <person name="Xiong Q."/>
            <person name="Saelim N."/>
            <person name="Wang L."/>
            <person name="Nong W."/>
            <person name="Wan A.T."/>
            <person name="Shi M."/>
            <person name="Liu X."/>
            <person name="Cao Q."/>
            <person name="Hui J.H.L."/>
            <person name="Sookrung N."/>
            <person name="Leung T.F."/>
            <person name="Tungtrongchitr A."/>
            <person name="Tsui S.K.W."/>
        </authorList>
    </citation>
    <scope>NUCLEOTIDE SEQUENCE [LARGE SCALE GENOMIC DNA]</scope>
    <source>
        <strain evidence="1">PWHHKU_190912</strain>
    </source>
</reference>
<organism evidence="1 2">
    <name type="scientific">Periplaneta americana</name>
    <name type="common">American cockroach</name>
    <name type="synonym">Blatta americana</name>
    <dbReference type="NCBI Taxonomy" id="6978"/>
    <lineage>
        <taxon>Eukaryota</taxon>
        <taxon>Metazoa</taxon>
        <taxon>Ecdysozoa</taxon>
        <taxon>Arthropoda</taxon>
        <taxon>Hexapoda</taxon>
        <taxon>Insecta</taxon>
        <taxon>Pterygota</taxon>
        <taxon>Neoptera</taxon>
        <taxon>Polyneoptera</taxon>
        <taxon>Dictyoptera</taxon>
        <taxon>Blattodea</taxon>
        <taxon>Blattoidea</taxon>
        <taxon>Blattidae</taxon>
        <taxon>Blattinae</taxon>
        <taxon>Periplaneta</taxon>
    </lineage>
</organism>
<dbReference type="EMBL" id="JAJSOF020000017">
    <property type="protein sequence ID" value="KAJ4439533.1"/>
    <property type="molecule type" value="Genomic_DNA"/>
</dbReference>
<evidence type="ECO:0000313" key="1">
    <source>
        <dbReference type="EMBL" id="KAJ4439533.1"/>
    </source>
</evidence>
<gene>
    <name evidence="1" type="ORF">ANN_07657</name>
</gene>
<accession>A0ABQ8T0L1</accession>
<protein>
    <recommendedName>
        <fullName evidence="3">Per a allergen</fullName>
    </recommendedName>
</protein>
<keyword evidence="2" id="KW-1185">Reference proteome</keyword>
<comment type="caution">
    <text evidence="1">The sequence shown here is derived from an EMBL/GenBank/DDBJ whole genome shotgun (WGS) entry which is preliminary data.</text>
</comment>
<sequence length="185" mass="20090">MAGLCEGGNEPPGSLKALNFVKRGSDHAGRQGVRCYLDGKVCTAPNRVVGECQRNGPTRRPSWRREAQVGTVTAVSVSAEQLFGAAASYRSPDSMDTHSADKNSIKHATMRVLLFQIIAPEIPLPPQPVLTRWGTWLDAVNYYAEHYGKIMELIDALDSTSSSAVAAVKIIAFGTAIGRYSVHWF</sequence>
<evidence type="ECO:0000313" key="2">
    <source>
        <dbReference type="Proteomes" id="UP001148838"/>
    </source>
</evidence>
<proteinExistence type="predicted"/>